<feature type="domain" description="Bacterial transcriptional activator" evidence="2">
    <location>
        <begin position="441"/>
        <end position="579"/>
    </location>
</feature>
<keyword evidence="4" id="KW-1185">Reference proteome</keyword>
<feature type="region of interest" description="Disordered" evidence="1">
    <location>
        <begin position="1"/>
        <end position="28"/>
    </location>
</feature>
<feature type="compositionally biased region" description="Polar residues" evidence="1">
    <location>
        <begin position="295"/>
        <end position="306"/>
    </location>
</feature>
<evidence type="ECO:0000313" key="4">
    <source>
        <dbReference type="Proteomes" id="UP001596548"/>
    </source>
</evidence>
<feature type="region of interest" description="Disordered" evidence="1">
    <location>
        <begin position="286"/>
        <end position="340"/>
    </location>
</feature>
<gene>
    <name evidence="3" type="ORF">ACFQS1_34520</name>
</gene>
<dbReference type="PANTHER" id="PTHR35807">
    <property type="entry name" value="TRANSCRIPTIONAL REGULATOR REDD-RELATED"/>
    <property type="match status" value="1"/>
</dbReference>
<dbReference type="InterPro" id="IPR051677">
    <property type="entry name" value="AfsR-DnrI-RedD_regulator"/>
</dbReference>
<dbReference type="EMBL" id="JBHTBJ010000043">
    <property type="protein sequence ID" value="MFC7279105.1"/>
    <property type="molecule type" value="Genomic_DNA"/>
</dbReference>
<dbReference type="RefSeq" id="WP_378976216.1">
    <property type="nucleotide sequence ID" value="NZ_JBHTBJ010000043.1"/>
</dbReference>
<evidence type="ECO:0000313" key="3">
    <source>
        <dbReference type="EMBL" id="MFC7279105.1"/>
    </source>
</evidence>
<comment type="caution">
    <text evidence="3">The sequence shown here is derived from an EMBL/GenBank/DDBJ whole genome shotgun (WGS) entry which is preliminary data.</text>
</comment>
<evidence type="ECO:0000256" key="1">
    <source>
        <dbReference type="SAM" id="MobiDB-lite"/>
    </source>
</evidence>
<dbReference type="Gene3D" id="1.10.10.10">
    <property type="entry name" value="Winged helix-like DNA-binding domain superfamily/Winged helix DNA-binding domain"/>
    <property type="match status" value="1"/>
</dbReference>
<organism evidence="3 4">
    <name type="scientific">Paractinoplanes rhizophilus</name>
    <dbReference type="NCBI Taxonomy" id="1416877"/>
    <lineage>
        <taxon>Bacteria</taxon>
        <taxon>Bacillati</taxon>
        <taxon>Actinomycetota</taxon>
        <taxon>Actinomycetes</taxon>
        <taxon>Micromonosporales</taxon>
        <taxon>Micromonosporaceae</taxon>
        <taxon>Paractinoplanes</taxon>
    </lineage>
</organism>
<name>A0ABW2I2P5_9ACTN</name>
<dbReference type="InterPro" id="IPR005158">
    <property type="entry name" value="BTAD"/>
</dbReference>
<dbReference type="InterPro" id="IPR036388">
    <property type="entry name" value="WH-like_DNA-bd_sf"/>
</dbReference>
<proteinExistence type="predicted"/>
<accession>A0ABW2I2P5</accession>
<evidence type="ECO:0000259" key="2">
    <source>
        <dbReference type="SMART" id="SM01043"/>
    </source>
</evidence>
<sequence>MASPTDLAIPNDGSTDDDGRQETTSGDLILPGGSIIPWTLASAIAGTAALVWLQRRRRYQPGAGDDLHELPAPVLAAQRHTRHAITPAPAEPAQTQRLPSGGVGLIGSGADAAARGLIITALTAGTPAEPSQRAEVIIDRPTVTTLIGDTPLSAWPRLHITDALDQALVLLDTHLLRRARILDEHGLNDIEALRDTAPSEEALPPLLLITDAEQAAASNRARITFGLTKGLDVVTVVLGHWPHGPTISVSDDGAAELEPDEPELGMQFAVLDVAATRDLLETVREAHTGEAPATTRATPVQPSPATHETGGPAVPVPLQTSRTDGAAADTTPPAPSSAQRARLRVIGNPRIENITTDGRPLRAKALELAVFLAVHPDGAGTREIGEYLEPDARVSQADQRVHTNASNLRHVLGRAGTAEPKNAYLIKVAGRYRLDPETVDVDVWNLRDLMRKATIATEPRRRELLTAACELCTAPLADGQDYEWVQPHRETMRRWSTEAHLMLAEDLLDSDPQSASDLLDKAIGLDRYNEALYTKAMHARHALADADGIRTLLRALTKALADLDAEPREDTIELANKLRTSLDKT</sequence>
<dbReference type="SMART" id="SM01043">
    <property type="entry name" value="BTAD"/>
    <property type="match status" value="1"/>
</dbReference>
<protein>
    <recommendedName>
        <fullName evidence="2">Bacterial transcriptional activator domain-containing protein</fullName>
    </recommendedName>
</protein>
<reference evidence="4" key="1">
    <citation type="journal article" date="2019" name="Int. J. Syst. Evol. Microbiol.">
        <title>The Global Catalogue of Microorganisms (GCM) 10K type strain sequencing project: providing services to taxonomists for standard genome sequencing and annotation.</title>
        <authorList>
            <consortium name="The Broad Institute Genomics Platform"/>
            <consortium name="The Broad Institute Genome Sequencing Center for Infectious Disease"/>
            <person name="Wu L."/>
            <person name="Ma J."/>
        </authorList>
    </citation>
    <scope>NUCLEOTIDE SEQUENCE [LARGE SCALE GENOMIC DNA]</scope>
    <source>
        <strain evidence="4">XZYJT-10</strain>
    </source>
</reference>
<dbReference type="Proteomes" id="UP001596548">
    <property type="component" value="Unassembled WGS sequence"/>
</dbReference>